<keyword evidence="4" id="KW-0804">Transcription</keyword>
<reference evidence="7" key="1">
    <citation type="journal article" date="2019" name="Int. J. Syst. Evol. Microbiol.">
        <title>The Global Catalogue of Microorganisms (GCM) 10K type strain sequencing project: providing services to taxonomists for standard genome sequencing and annotation.</title>
        <authorList>
            <consortium name="The Broad Institute Genomics Platform"/>
            <consortium name="The Broad Institute Genome Sequencing Center for Infectious Disease"/>
            <person name="Wu L."/>
            <person name="Ma J."/>
        </authorList>
    </citation>
    <scope>NUCLEOTIDE SEQUENCE [LARGE SCALE GENOMIC DNA]</scope>
    <source>
        <strain evidence="7">CGMCC 1.16275</strain>
    </source>
</reference>
<dbReference type="SUPFAM" id="SSF53850">
    <property type="entry name" value="Periplasmic binding protein-like II"/>
    <property type="match status" value="1"/>
</dbReference>
<accession>A0ABW4I6U2</accession>
<dbReference type="PANTHER" id="PTHR30537:SF5">
    <property type="entry name" value="HTH-TYPE TRANSCRIPTIONAL ACTIVATOR TTDR-RELATED"/>
    <property type="match status" value="1"/>
</dbReference>
<dbReference type="PANTHER" id="PTHR30537">
    <property type="entry name" value="HTH-TYPE TRANSCRIPTIONAL REGULATOR"/>
    <property type="match status" value="1"/>
</dbReference>
<comment type="caution">
    <text evidence="6">The sequence shown here is derived from an EMBL/GenBank/DDBJ whole genome shotgun (WGS) entry which is preliminary data.</text>
</comment>
<dbReference type="PRINTS" id="PR00039">
    <property type="entry name" value="HTHLYSR"/>
</dbReference>
<dbReference type="InterPro" id="IPR000847">
    <property type="entry name" value="LysR_HTH_N"/>
</dbReference>
<dbReference type="Gene3D" id="3.40.190.10">
    <property type="entry name" value="Periplasmic binding protein-like II"/>
    <property type="match status" value="2"/>
</dbReference>
<keyword evidence="3" id="KW-0238">DNA-binding</keyword>
<organism evidence="6 7">
    <name type="scientific">Sphingomonas tabacisoli</name>
    <dbReference type="NCBI Taxonomy" id="2249466"/>
    <lineage>
        <taxon>Bacteria</taxon>
        <taxon>Pseudomonadati</taxon>
        <taxon>Pseudomonadota</taxon>
        <taxon>Alphaproteobacteria</taxon>
        <taxon>Sphingomonadales</taxon>
        <taxon>Sphingomonadaceae</taxon>
        <taxon>Sphingomonas</taxon>
    </lineage>
</organism>
<dbReference type="RefSeq" id="WP_380891391.1">
    <property type="nucleotide sequence ID" value="NZ_JBHUDY010000003.1"/>
</dbReference>
<evidence type="ECO:0000256" key="4">
    <source>
        <dbReference type="ARBA" id="ARBA00023163"/>
    </source>
</evidence>
<evidence type="ECO:0000313" key="7">
    <source>
        <dbReference type="Proteomes" id="UP001597115"/>
    </source>
</evidence>
<gene>
    <name evidence="6" type="ORF">ACFSCW_16290</name>
</gene>
<evidence type="ECO:0000256" key="2">
    <source>
        <dbReference type="ARBA" id="ARBA00023015"/>
    </source>
</evidence>
<dbReference type="SUPFAM" id="SSF46785">
    <property type="entry name" value="Winged helix' DNA-binding domain"/>
    <property type="match status" value="1"/>
</dbReference>
<sequence length="300" mass="32600">MRRLPPLTAVEAFVQVARLGSIKAAAEELALSSPALSRRVQALERFLGLPLFDRAPGAMRLNGDGERLLAAVAPHLTGLSNAIEAVTTEGNVLRLRLGVLPLFASQQIFPHIGALRALHPELHLDIDTGGHALARLGDGLDAAIVLARDIDPALSAWRLDRNRVLAIASKALTRGPGAIRDPADLARTTVLLHRDMPDTFDAFRHALGVHGLEPLAVDHFDSGQLMLDAAAQGLGVAFLHESHFENARDDRLVPLFDAAVDSPYSYWFACRPRALDNRAVRLFRDWLLDLFGEAEERAAA</sequence>
<feature type="domain" description="HTH lysR-type" evidence="5">
    <location>
        <begin position="5"/>
        <end position="62"/>
    </location>
</feature>
<dbReference type="InterPro" id="IPR005119">
    <property type="entry name" value="LysR_subst-bd"/>
</dbReference>
<comment type="similarity">
    <text evidence="1">Belongs to the LysR transcriptional regulatory family.</text>
</comment>
<evidence type="ECO:0000259" key="5">
    <source>
        <dbReference type="PROSITE" id="PS50931"/>
    </source>
</evidence>
<dbReference type="InterPro" id="IPR036390">
    <property type="entry name" value="WH_DNA-bd_sf"/>
</dbReference>
<evidence type="ECO:0000256" key="1">
    <source>
        <dbReference type="ARBA" id="ARBA00009437"/>
    </source>
</evidence>
<dbReference type="Pfam" id="PF00126">
    <property type="entry name" value="HTH_1"/>
    <property type="match status" value="1"/>
</dbReference>
<dbReference type="InterPro" id="IPR058163">
    <property type="entry name" value="LysR-type_TF_proteobact-type"/>
</dbReference>
<dbReference type="InterPro" id="IPR036388">
    <property type="entry name" value="WH-like_DNA-bd_sf"/>
</dbReference>
<name>A0ABW4I6U2_9SPHN</name>
<dbReference type="Gene3D" id="1.10.10.10">
    <property type="entry name" value="Winged helix-like DNA-binding domain superfamily/Winged helix DNA-binding domain"/>
    <property type="match status" value="1"/>
</dbReference>
<dbReference type="Pfam" id="PF03466">
    <property type="entry name" value="LysR_substrate"/>
    <property type="match status" value="1"/>
</dbReference>
<dbReference type="PROSITE" id="PS50931">
    <property type="entry name" value="HTH_LYSR"/>
    <property type="match status" value="1"/>
</dbReference>
<dbReference type="EMBL" id="JBHUDY010000003">
    <property type="protein sequence ID" value="MFD1613360.1"/>
    <property type="molecule type" value="Genomic_DNA"/>
</dbReference>
<evidence type="ECO:0000313" key="6">
    <source>
        <dbReference type="EMBL" id="MFD1613360.1"/>
    </source>
</evidence>
<keyword evidence="2" id="KW-0805">Transcription regulation</keyword>
<keyword evidence="7" id="KW-1185">Reference proteome</keyword>
<protein>
    <submittedName>
        <fullName evidence="6">LysR substrate-binding domain-containing protein</fullName>
    </submittedName>
</protein>
<proteinExistence type="inferred from homology"/>
<evidence type="ECO:0000256" key="3">
    <source>
        <dbReference type="ARBA" id="ARBA00023125"/>
    </source>
</evidence>
<dbReference type="Proteomes" id="UP001597115">
    <property type="component" value="Unassembled WGS sequence"/>
</dbReference>